<evidence type="ECO:0008006" key="5">
    <source>
        <dbReference type="Google" id="ProtNLM"/>
    </source>
</evidence>
<feature type="signal peptide" evidence="2">
    <location>
        <begin position="1"/>
        <end position="26"/>
    </location>
</feature>
<dbReference type="Proteomes" id="UP000324222">
    <property type="component" value="Unassembled WGS sequence"/>
</dbReference>
<dbReference type="EMBL" id="VSRR010023900">
    <property type="protein sequence ID" value="MPC65835.1"/>
    <property type="molecule type" value="Genomic_DNA"/>
</dbReference>
<gene>
    <name evidence="3" type="ORF">E2C01_059971</name>
</gene>
<accession>A0A5B7H822</accession>
<sequence>MSIFRHECVVVLVVVVLLLLRPCRLPRRRRIWKPAPRGGVMTRDKRRAVNVKSMQSRDECRAENRDATRPSRGTKATLYGQIPRVRGVGERWCPRDNQGRGAVRQDTSRRE</sequence>
<dbReference type="AlphaFoldDB" id="A0A5B7H822"/>
<feature type="chain" id="PRO_5023021604" description="Secreted protein" evidence="2">
    <location>
        <begin position="27"/>
        <end position="111"/>
    </location>
</feature>
<feature type="compositionally biased region" description="Basic and acidic residues" evidence="1">
    <location>
        <begin position="55"/>
        <end position="69"/>
    </location>
</feature>
<keyword evidence="4" id="KW-1185">Reference proteome</keyword>
<protein>
    <recommendedName>
        <fullName evidence="5">Secreted protein</fullName>
    </recommendedName>
</protein>
<name>A0A5B7H822_PORTR</name>
<comment type="caution">
    <text evidence="3">The sequence shown here is derived from an EMBL/GenBank/DDBJ whole genome shotgun (WGS) entry which is preliminary data.</text>
</comment>
<keyword evidence="2" id="KW-0732">Signal</keyword>
<feature type="region of interest" description="Disordered" evidence="1">
    <location>
        <begin position="35"/>
        <end position="78"/>
    </location>
</feature>
<evidence type="ECO:0000313" key="4">
    <source>
        <dbReference type="Proteomes" id="UP000324222"/>
    </source>
</evidence>
<evidence type="ECO:0000256" key="2">
    <source>
        <dbReference type="SAM" id="SignalP"/>
    </source>
</evidence>
<evidence type="ECO:0000313" key="3">
    <source>
        <dbReference type="EMBL" id="MPC65835.1"/>
    </source>
</evidence>
<evidence type="ECO:0000256" key="1">
    <source>
        <dbReference type="SAM" id="MobiDB-lite"/>
    </source>
</evidence>
<feature type="region of interest" description="Disordered" evidence="1">
    <location>
        <begin position="90"/>
        <end position="111"/>
    </location>
</feature>
<organism evidence="3 4">
    <name type="scientific">Portunus trituberculatus</name>
    <name type="common">Swimming crab</name>
    <name type="synonym">Neptunus trituberculatus</name>
    <dbReference type="NCBI Taxonomy" id="210409"/>
    <lineage>
        <taxon>Eukaryota</taxon>
        <taxon>Metazoa</taxon>
        <taxon>Ecdysozoa</taxon>
        <taxon>Arthropoda</taxon>
        <taxon>Crustacea</taxon>
        <taxon>Multicrustacea</taxon>
        <taxon>Malacostraca</taxon>
        <taxon>Eumalacostraca</taxon>
        <taxon>Eucarida</taxon>
        <taxon>Decapoda</taxon>
        <taxon>Pleocyemata</taxon>
        <taxon>Brachyura</taxon>
        <taxon>Eubrachyura</taxon>
        <taxon>Portunoidea</taxon>
        <taxon>Portunidae</taxon>
        <taxon>Portuninae</taxon>
        <taxon>Portunus</taxon>
    </lineage>
</organism>
<proteinExistence type="predicted"/>
<reference evidence="3 4" key="1">
    <citation type="submission" date="2019-05" db="EMBL/GenBank/DDBJ databases">
        <title>Another draft genome of Portunus trituberculatus and its Hox gene families provides insights of decapod evolution.</title>
        <authorList>
            <person name="Jeong J.-H."/>
            <person name="Song I."/>
            <person name="Kim S."/>
            <person name="Choi T."/>
            <person name="Kim D."/>
            <person name="Ryu S."/>
            <person name="Kim W."/>
        </authorList>
    </citation>
    <scope>NUCLEOTIDE SEQUENCE [LARGE SCALE GENOMIC DNA]</scope>
    <source>
        <tissue evidence="3">Muscle</tissue>
    </source>
</reference>